<evidence type="ECO:0000256" key="3">
    <source>
        <dbReference type="ARBA" id="ARBA00012769"/>
    </source>
</evidence>
<keyword evidence="5" id="KW-0274">FAD</keyword>
<feature type="domain" description="FAD dependent oxidoreductase" evidence="8">
    <location>
        <begin position="11"/>
        <end position="263"/>
    </location>
</feature>
<dbReference type="SUPFAM" id="SSF51905">
    <property type="entry name" value="FAD/NAD(P)-binding domain"/>
    <property type="match status" value="1"/>
</dbReference>
<evidence type="ECO:0000259" key="8">
    <source>
        <dbReference type="Pfam" id="PF01266"/>
    </source>
</evidence>
<evidence type="ECO:0000256" key="6">
    <source>
        <dbReference type="ARBA" id="ARBA00023002"/>
    </source>
</evidence>
<evidence type="ECO:0000256" key="1">
    <source>
        <dbReference type="ARBA" id="ARBA00001974"/>
    </source>
</evidence>
<comment type="cofactor">
    <cofactor evidence="1">
        <name>FAD</name>
        <dbReference type="ChEBI" id="CHEBI:57692"/>
    </cofactor>
</comment>
<dbReference type="EC" id="1.5.3.1" evidence="3"/>
<evidence type="ECO:0000256" key="4">
    <source>
        <dbReference type="ARBA" id="ARBA00022630"/>
    </source>
</evidence>
<organism evidence="9 10">
    <name type="scientific">Heterorhabditis bacteriophora</name>
    <name type="common">Entomopathogenic nematode worm</name>
    <dbReference type="NCBI Taxonomy" id="37862"/>
    <lineage>
        <taxon>Eukaryota</taxon>
        <taxon>Metazoa</taxon>
        <taxon>Ecdysozoa</taxon>
        <taxon>Nematoda</taxon>
        <taxon>Chromadorea</taxon>
        <taxon>Rhabditida</taxon>
        <taxon>Rhabditina</taxon>
        <taxon>Rhabditomorpha</taxon>
        <taxon>Strongyloidea</taxon>
        <taxon>Heterorhabditidae</taxon>
        <taxon>Heterorhabditis</taxon>
    </lineage>
</organism>
<dbReference type="SUPFAM" id="SSF54373">
    <property type="entry name" value="FAD-linked reductases, C-terminal domain"/>
    <property type="match status" value="1"/>
</dbReference>
<dbReference type="Gene3D" id="3.30.9.10">
    <property type="entry name" value="D-Amino Acid Oxidase, subunit A, domain 2"/>
    <property type="match status" value="2"/>
</dbReference>
<evidence type="ECO:0000256" key="7">
    <source>
        <dbReference type="ARBA" id="ARBA00052742"/>
    </source>
</evidence>
<name>A0A1I7WLN4_HETBA</name>
<accession>A0A1I7WLN4</accession>
<dbReference type="GO" id="GO:0008115">
    <property type="term" value="F:sarcosine oxidase activity"/>
    <property type="evidence" value="ECO:0007669"/>
    <property type="project" value="UniProtKB-EC"/>
</dbReference>
<sequence length="339" mass="38372">MSTEVSSSYFDVIVVGGGIFGSCAAFHSQKLGRKTLLVEQFELNHSNGSSHGKSRIIRYAHQEKKYLPLVQDSYLQISEMEALRNDKLWKKTGLIWASSTSDIDDMVDILKSYNLDHEVLRGSEISARFPQFFLDDLWIGLVDPMGGVLYADKCIKAFQEEFVKLGGIVKEHEEVLTHEEEEEVVKVRTNRMLYSAGKVIFTVGSWIKKYFPEVPLKIKLESIAVCYWRTKKPNDAGLFEPNKFPVFIVSDKNDHRFLFGLPAVDHDGAAKICYHSGEQFDGVSYPEEHSQISEDDNYVIDFYPGSKKILIGGCGSGSGFKRSPSIDVSFFSFARFKKQ</sequence>
<dbReference type="Gene3D" id="3.50.50.60">
    <property type="entry name" value="FAD/NAD(P)-binding domain"/>
    <property type="match status" value="1"/>
</dbReference>
<keyword evidence="4" id="KW-0285">Flavoprotein</keyword>
<dbReference type="InterPro" id="IPR045170">
    <property type="entry name" value="MTOX"/>
</dbReference>
<dbReference type="PANTHER" id="PTHR10961:SF46">
    <property type="entry name" value="PEROXISOMAL SARCOSINE OXIDASE"/>
    <property type="match status" value="1"/>
</dbReference>
<evidence type="ECO:0000256" key="2">
    <source>
        <dbReference type="ARBA" id="ARBA00010989"/>
    </source>
</evidence>
<evidence type="ECO:0000313" key="10">
    <source>
        <dbReference type="WBParaSite" id="Hba_05972"/>
    </source>
</evidence>
<keyword evidence="6" id="KW-0560">Oxidoreductase</keyword>
<dbReference type="Pfam" id="PF01266">
    <property type="entry name" value="DAO"/>
    <property type="match status" value="1"/>
</dbReference>
<dbReference type="InterPro" id="IPR036188">
    <property type="entry name" value="FAD/NAD-bd_sf"/>
</dbReference>
<dbReference type="Proteomes" id="UP000095283">
    <property type="component" value="Unplaced"/>
</dbReference>
<dbReference type="PANTHER" id="PTHR10961">
    <property type="entry name" value="PEROXISOMAL SARCOSINE OXIDASE"/>
    <property type="match status" value="1"/>
</dbReference>
<dbReference type="GO" id="GO:0050660">
    <property type="term" value="F:flavin adenine dinucleotide binding"/>
    <property type="evidence" value="ECO:0007669"/>
    <property type="project" value="InterPro"/>
</dbReference>
<keyword evidence="9" id="KW-1185">Reference proteome</keyword>
<protein>
    <recommendedName>
        <fullName evidence="3">sarcosine oxidasee (formaldehyde-forming)</fullName>
        <ecNumber evidence="3">1.5.3.1</ecNumber>
    </recommendedName>
</protein>
<dbReference type="GO" id="GO:0005777">
    <property type="term" value="C:peroxisome"/>
    <property type="evidence" value="ECO:0007669"/>
    <property type="project" value="TreeGrafter"/>
</dbReference>
<comment type="catalytic activity">
    <reaction evidence="7">
        <text>sarcosine + O2 + H2O = formaldehyde + glycine + H2O2</text>
        <dbReference type="Rhea" id="RHEA:13313"/>
        <dbReference type="ChEBI" id="CHEBI:15377"/>
        <dbReference type="ChEBI" id="CHEBI:15379"/>
        <dbReference type="ChEBI" id="CHEBI:16240"/>
        <dbReference type="ChEBI" id="CHEBI:16842"/>
        <dbReference type="ChEBI" id="CHEBI:57305"/>
        <dbReference type="ChEBI" id="CHEBI:57433"/>
        <dbReference type="EC" id="1.5.3.1"/>
    </reaction>
</comment>
<evidence type="ECO:0000256" key="5">
    <source>
        <dbReference type="ARBA" id="ARBA00022827"/>
    </source>
</evidence>
<comment type="similarity">
    <text evidence="2">Belongs to the MSOX/MTOX family.</text>
</comment>
<dbReference type="FunFam" id="3.50.50.60:FF:000189">
    <property type="entry name" value="Monomeric sarcosine oxidase"/>
    <property type="match status" value="1"/>
</dbReference>
<dbReference type="AlphaFoldDB" id="A0A1I7WLN4"/>
<dbReference type="GO" id="GO:0050031">
    <property type="term" value="F:L-pipecolate oxidase activity"/>
    <property type="evidence" value="ECO:0007669"/>
    <property type="project" value="TreeGrafter"/>
</dbReference>
<dbReference type="InterPro" id="IPR006076">
    <property type="entry name" value="FAD-dep_OxRdtase"/>
</dbReference>
<evidence type="ECO:0000313" key="9">
    <source>
        <dbReference type="Proteomes" id="UP000095283"/>
    </source>
</evidence>
<reference evidence="10" key="1">
    <citation type="submission" date="2016-11" db="UniProtKB">
        <authorList>
            <consortium name="WormBaseParasite"/>
        </authorList>
    </citation>
    <scope>IDENTIFICATION</scope>
</reference>
<dbReference type="GO" id="GO:0033514">
    <property type="term" value="P:L-lysine catabolic process to acetyl-CoA via L-pipecolate"/>
    <property type="evidence" value="ECO:0007669"/>
    <property type="project" value="TreeGrafter"/>
</dbReference>
<dbReference type="WBParaSite" id="Hba_05972">
    <property type="protein sequence ID" value="Hba_05972"/>
    <property type="gene ID" value="Hba_05972"/>
</dbReference>
<proteinExistence type="inferred from homology"/>